<dbReference type="InterPro" id="IPR013762">
    <property type="entry name" value="Integrase-like_cat_sf"/>
</dbReference>
<dbReference type="Pfam" id="PF00589">
    <property type="entry name" value="Phage_integrase"/>
    <property type="match status" value="1"/>
</dbReference>
<keyword evidence="2" id="KW-0238">DNA-binding</keyword>
<sequence length="365" mass="42644">MKLPNGYGSVVKLSGKRRKPWMVRKTTGYRIDPVKEKKVNEYIIIGYAATKTEGLQMLADYNRNPYDTKAAKMTFDEVYEEWSKKKFPTVSESNIKGYKASYKTCGILYNRVFKDLKLADLQQVIDTCGKNFPTLKKIKILFNQLYEFALKNDICNKDYSTFVEIAQYKDRNPNKHTRTKFTKEEVAKVWTMKEDKYYQIILMLLYNGTRISEFLDLKKENVHLEEQYFDVIDSKTENGIRKVPIADKLLPYYKDWYNSCPDCEYLLHTEDGKRFLYRNYYDSYWTPLVEQIGIDRTPHCTRHTCISMLSEAGVQDTIIKKIVGHSGAMTLTEKVYTHLDMQVLVDAINKTLENEDSVTADTKSA</sequence>
<protein>
    <submittedName>
        <fullName evidence="5">Tyrosine recombinase XerC</fullName>
    </submittedName>
</protein>
<dbReference type="InterPro" id="IPR002104">
    <property type="entry name" value="Integrase_catalytic"/>
</dbReference>
<evidence type="ECO:0000259" key="4">
    <source>
        <dbReference type="PROSITE" id="PS51898"/>
    </source>
</evidence>
<evidence type="ECO:0000256" key="2">
    <source>
        <dbReference type="ARBA" id="ARBA00023125"/>
    </source>
</evidence>
<keyword evidence="3" id="KW-0233">DNA recombination</keyword>
<feature type="domain" description="Tyr recombinase" evidence="4">
    <location>
        <begin position="176"/>
        <end position="349"/>
    </location>
</feature>
<dbReference type="AlphaFoldDB" id="A0A173RZB5"/>
<dbReference type="Proteomes" id="UP000095453">
    <property type="component" value="Unassembled WGS sequence"/>
</dbReference>
<dbReference type="SUPFAM" id="SSF56349">
    <property type="entry name" value="DNA breaking-rejoining enzymes"/>
    <property type="match status" value="1"/>
</dbReference>
<dbReference type="PANTHER" id="PTHR30349">
    <property type="entry name" value="PHAGE INTEGRASE-RELATED"/>
    <property type="match status" value="1"/>
</dbReference>
<proteinExistence type="inferred from homology"/>
<dbReference type="GO" id="GO:0006310">
    <property type="term" value="P:DNA recombination"/>
    <property type="evidence" value="ECO:0007669"/>
    <property type="project" value="UniProtKB-KW"/>
</dbReference>
<accession>A0A173RZB5</accession>
<organism evidence="5 6">
    <name type="scientific">Roseburia inulinivorans</name>
    <dbReference type="NCBI Taxonomy" id="360807"/>
    <lineage>
        <taxon>Bacteria</taxon>
        <taxon>Bacillati</taxon>
        <taxon>Bacillota</taxon>
        <taxon>Clostridia</taxon>
        <taxon>Lachnospirales</taxon>
        <taxon>Lachnospiraceae</taxon>
        <taxon>Roseburia</taxon>
    </lineage>
</organism>
<evidence type="ECO:0000313" key="5">
    <source>
        <dbReference type="EMBL" id="CUM83382.1"/>
    </source>
</evidence>
<dbReference type="InterPro" id="IPR050090">
    <property type="entry name" value="Tyrosine_recombinase_XerCD"/>
</dbReference>
<dbReference type="RefSeq" id="WP_055167908.1">
    <property type="nucleotide sequence ID" value="NZ_CYXX01000004.1"/>
</dbReference>
<dbReference type="Gene3D" id="1.10.443.10">
    <property type="entry name" value="Intergrase catalytic core"/>
    <property type="match status" value="1"/>
</dbReference>
<dbReference type="CDD" id="cd01189">
    <property type="entry name" value="INT_ICEBs1_C_like"/>
    <property type="match status" value="1"/>
</dbReference>
<evidence type="ECO:0000313" key="6">
    <source>
        <dbReference type="Proteomes" id="UP000095453"/>
    </source>
</evidence>
<dbReference type="InterPro" id="IPR010998">
    <property type="entry name" value="Integrase_recombinase_N"/>
</dbReference>
<name>A0A173RZB5_9FIRM</name>
<dbReference type="GO" id="GO:0003677">
    <property type="term" value="F:DNA binding"/>
    <property type="evidence" value="ECO:0007669"/>
    <property type="project" value="UniProtKB-KW"/>
</dbReference>
<dbReference type="EMBL" id="CYXX01000004">
    <property type="protein sequence ID" value="CUM83382.1"/>
    <property type="molecule type" value="Genomic_DNA"/>
</dbReference>
<reference evidence="5 6" key="1">
    <citation type="submission" date="2015-09" db="EMBL/GenBank/DDBJ databases">
        <authorList>
            <consortium name="Pathogen Informatics"/>
        </authorList>
    </citation>
    <scope>NUCLEOTIDE SEQUENCE [LARGE SCALE GENOMIC DNA]</scope>
    <source>
        <strain evidence="5 6">2789STDY5608887</strain>
    </source>
</reference>
<dbReference type="PANTHER" id="PTHR30349:SF41">
    <property type="entry name" value="INTEGRASE_RECOMBINASE PROTEIN MJ0367-RELATED"/>
    <property type="match status" value="1"/>
</dbReference>
<gene>
    <name evidence="5" type="primary">xerC_1</name>
    <name evidence="5" type="ORF">ERS852444_00686</name>
</gene>
<dbReference type="Gene3D" id="1.10.150.130">
    <property type="match status" value="1"/>
</dbReference>
<comment type="similarity">
    <text evidence="1">Belongs to the 'phage' integrase family.</text>
</comment>
<dbReference type="GO" id="GO:0015074">
    <property type="term" value="P:DNA integration"/>
    <property type="evidence" value="ECO:0007669"/>
    <property type="project" value="InterPro"/>
</dbReference>
<dbReference type="PROSITE" id="PS51898">
    <property type="entry name" value="TYR_RECOMBINASE"/>
    <property type="match status" value="1"/>
</dbReference>
<dbReference type="InterPro" id="IPR011010">
    <property type="entry name" value="DNA_brk_join_enz"/>
</dbReference>
<evidence type="ECO:0000256" key="3">
    <source>
        <dbReference type="ARBA" id="ARBA00023172"/>
    </source>
</evidence>
<evidence type="ECO:0000256" key="1">
    <source>
        <dbReference type="ARBA" id="ARBA00008857"/>
    </source>
</evidence>